<dbReference type="SUPFAM" id="SSF143100">
    <property type="entry name" value="TTHA1013/TTHA0281-like"/>
    <property type="match status" value="1"/>
</dbReference>
<evidence type="ECO:0000313" key="2">
    <source>
        <dbReference type="EMBL" id="WFN36982.1"/>
    </source>
</evidence>
<evidence type="ECO:0000313" key="3">
    <source>
        <dbReference type="Proteomes" id="UP001218895"/>
    </source>
</evidence>
<dbReference type="PANTHER" id="PTHR34504">
    <property type="entry name" value="ANTITOXIN HICB"/>
    <property type="match status" value="1"/>
</dbReference>
<sequence>MKLEIVLEEEDDGTYSVHCPALKGCHSQGRTREEAINNIHEAVGLYLEVANEKARKLIDQPKTTVVDIAV</sequence>
<gene>
    <name evidence="2" type="ORF">L1994_00885</name>
</gene>
<dbReference type="Pfam" id="PF15919">
    <property type="entry name" value="HicB_lk_antitox"/>
    <property type="match status" value="1"/>
</dbReference>
<dbReference type="Gene3D" id="3.30.160.250">
    <property type="match status" value="1"/>
</dbReference>
<keyword evidence="3" id="KW-1185">Reference proteome</keyword>
<dbReference type="InterPro" id="IPR051404">
    <property type="entry name" value="TA_system_antitoxin"/>
</dbReference>
<evidence type="ECO:0000259" key="1">
    <source>
        <dbReference type="Pfam" id="PF15919"/>
    </source>
</evidence>
<dbReference type="AlphaFoldDB" id="A0AAF0FP11"/>
<dbReference type="InterPro" id="IPR035069">
    <property type="entry name" value="TTHA1013/TTHA0281-like"/>
</dbReference>
<reference evidence="2" key="1">
    <citation type="submission" date="2022-01" db="EMBL/GenBank/DDBJ databases">
        <title>Complete genome of Methanomicrobium antiquum DSM 21220.</title>
        <authorList>
            <person name="Chen S.-C."/>
            <person name="You Y.-T."/>
            <person name="Zhou Y.-Z."/>
            <person name="Lai M.-C."/>
        </authorList>
    </citation>
    <scope>NUCLEOTIDE SEQUENCE</scope>
    <source>
        <strain evidence="2">DSM 21220</strain>
    </source>
</reference>
<name>A0AAF0FP11_9EURY</name>
<dbReference type="InterPro" id="IPR031807">
    <property type="entry name" value="HicB-like"/>
</dbReference>
<protein>
    <submittedName>
        <fullName evidence="2">Type II toxin-antitoxin system HicB family antitoxin</fullName>
    </submittedName>
</protein>
<dbReference type="EMBL" id="CP091092">
    <property type="protein sequence ID" value="WFN36982.1"/>
    <property type="molecule type" value="Genomic_DNA"/>
</dbReference>
<proteinExistence type="predicted"/>
<dbReference type="Proteomes" id="UP001218895">
    <property type="component" value="Chromosome"/>
</dbReference>
<dbReference type="KEGG" id="manq:L1994_00885"/>
<dbReference type="RefSeq" id="WP_278099819.1">
    <property type="nucleotide sequence ID" value="NZ_CP091092.1"/>
</dbReference>
<organism evidence="2 3">
    <name type="scientific">Methanomicrobium antiquum</name>
    <dbReference type="NCBI Taxonomy" id="487686"/>
    <lineage>
        <taxon>Archaea</taxon>
        <taxon>Methanobacteriati</taxon>
        <taxon>Methanobacteriota</taxon>
        <taxon>Stenosarchaea group</taxon>
        <taxon>Methanomicrobia</taxon>
        <taxon>Methanomicrobiales</taxon>
        <taxon>Methanomicrobiaceae</taxon>
        <taxon>Methanomicrobium</taxon>
    </lineage>
</organism>
<dbReference type="PANTHER" id="PTHR34504:SF2">
    <property type="entry name" value="UPF0150 PROTEIN SSL0259"/>
    <property type="match status" value="1"/>
</dbReference>
<feature type="domain" description="HicB-like antitoxin of toxin-antitoxin system" evidence="1">
    <location>
        <begin position="5"/>
        <end position="57"/>
    </location>
</feature>
<accession>A0AAF0FP11</accession>
<dbReference type="GeneID" id="79948907"/>